<dbReference type="Gene3D" id="1.10.150.130">
    <property type="match status" value="1"/>
</dbReference>
<dbReference type="InterPro" id="IPR050090">
    <property type="entry name" value="Tyrosine_recombinase_XerCD"/>
</dbReference>
<dbReference type="InterPro" id="IPR010998">
    <property type="entry name" value="Integrase_recombinase_N"/>
</dbReference>
<dbReference type="GO" id="GO:0003677">
    <property type="term" value="F:DNA binding"/>
    <property type="evidence" value="ECO:0007669"/>
    <property type="project" value="UniProtKB-KW"/>
</dbReference>
<evidence type="ECO:0000256" key="4">
    <source>
        <dbReference type="SAM" id="MobiDB-lite"/>
    </source>
</evidence>
<keyword evidence="3" id="KW-0233">DNA recombination</keyword>
<evidence type="ECO:0000259" key="5">
    <source>
        <dbReference type="PROSITE" id="PS51898"/>
    </source>
</evidence>
<sequence length="390" mass="43122">MAYIRKLPSGKWQATVRHPSGRKVTKTDVLKRVVTAWAAETEVAFRHGEIRSERGRQTTVAQWHEQWAPARTVARTTEYQQVLRLRRTVLPYWGSWPLRSIGRIDVQAWVKSLQSAGTGAHAVQSAYMVFAKLMADAVLEGLLPTTPCQKIELPKAELPAPRWLSREEYQRLLLAFDGQPHGERWRALVAVACHSGLRSGELAGLDVGAVDFERGLIRVGQVTTPFGLRPYPKTDLSRRSVPVHPDALALLWPLVADRPADAPAFPAPRGGRIEQSNYSRYVWRPALQRAGIEHVRPYVTRHTFASWLVQDGVPLWDIAQALGHSSTAMVSRYAFLAPDAHANIRAAWERAGASADVVAPGPGGAPRAHDGPVAHVPHGDSAAQRATDRR</sequence>
<dbReference type="Gene3D" id="1.10.443.10">
    <property type="entry name" value="Intergrase catalytic core"/>
    <property type="match status" value="1"/>
</dbReference>
<name>A0A7K3WEH7_9ACTN</name>
<dbReference type="EMBL" id="JAAGWK010000016">
    <property type="protein sequence ID" value="NEL54756.1"/>
    <property type="molecule type" value="Genomic_DNA"/>
</dbReference>
<dbReference type="SUPFAM" id="SSF56349">
    <property type="entry name" value="DNA breaking-rejoining enzymes"/>
    <property type="match status" value="1"/>
</dbReference>
<feature type="domain" description="Tyr recombinase" evidence="5">
    <location>
        <begin position="159"/>
        <end position="346"/>
    </location>
</feature>
<dbReference type="RefSeq" id="WP_152731127.1">
    <property type="nucleotide sequence ID" value="NZ_JAABOZ010000001.1"/>
</dbReference>
<gene>
    <name evidence="6" type="ORF">G1H19_12160</name>
</gene>
<keyword evidence="2" id="KW-0238">DNA-binding</keyword>
<proteinExistence type="inferred from homology"/>
<feature type="region of interest" description="Disordered" evidence="4">
    <location>
        <begin position="358"/>
        <end position="390"/>
    </location>
</feature>
<dbReference type="PANTHER" id="PTHR30349">
    <property type="entry name" value="PHAGE INTEGRASE-RELATED"/>
    <property type="match status" value="1"/>
</dbReference>
<dbReference type="CDD" id="cd00796">
    <property type="entry name" value="INT_Rci_Hp1_C"/>
    <property type="match status" value="1"/>
</dbReference>
<dbReference type="Pfam" id="PF00589">
    <property type="entry name" value="Phage_integrase"/>
    <property type="match status" value="1"/>
</dbReference>
<dbReference type="InterPro" id="IPR013762">
    <property type="entry name" value="Integrase-like_cat_sf"/>
</dbReference>
<accession>A0A7K3WEH7</accession>
<protein>
    <submittedName>
        <fullName evidence="6">Site-specific integrase</fullName>
    </submittedName>
</protein>
<keyword evidence="7" id="KW-1185">Reference proteome</keyword>
<evidence type="ECO:0000256" key="3">
    <source>
        <dbReference type="ARBA" id="ARBA00023172"/>
    </source>
</evidence>
<evidence type="ECO:0000256" key="2">
    <source>
        <dbReference type="ARBA" id="ARBA00023125"/>
    </source>
</evidence>
<dbReference type="InterPro" id="IPR011010">
    <property type="entry name" value="DNA_brk_join_enz"/>
</dbReference>
<dbReference type="PANTHER" id="PTHR30349:SF64">
    <property type="entry name" value="PROPHAGE INTEGRASE INTD-RELATED"/>
    <property type="match status" value="1"/>
</dbReference>
<dbReference type="AlphaFoldDB" id="A0A7K3WEH7"/>
<dbReference type="GO" id="GO:0006310">
    <property type="term" value="P:DNA recombination"/>
    <property type="evidence" value="ECO:0007669"/>
    <property type="project" value="UniProtKB-KW"/>
</dbReference>
<dbReference type="GO" id="GO:0015074">
    <property type="term" value="P:DNA integration"/>
    <property type="evidence" value="ECO:0007669"/>
    <property type="project" value="InterPro"/>
</dbReference>
<comment type="similarity">
    <text evidence="1">Belongs to the 'phage' integrase family.</text>
</comment>
<comment type="caution">
    <text evidence="6">The sequence shown here is derived from an EMBL/GenBank/DDBJ whole genome shotgun (WGS) entry which is preliminary data.</text>
</comment>
<reference evidence="6 7" key="1">
    <citation type="submission" date="2020-02" db="EMBL/GenBank/DDBJ databases">
        <title>The whole genome sequence of CPCC 205119.</title>
        <authorList>
            <person name="Jiang Z."/>
        </authorList>
    </citation>
    <scope>NUCLEOTIDE SEQUENCE [LARGE SCALE GENOMIC DNA]</scope>
    <source>
        <strain evidence="6 7">CPCC 205119</strain>
    </source>
</reference>
<evidence type="ECO:0000256" key="1">
    <source>
        <dbReference type="ARBA" id="ARBA00008857"/>
    </source>
</evidence>
<dbReference type="InterPro" id="IPR002104">
    <property type="entry name" value="Integrase_catalytic"/>
</dbReference>
<evidence type="ECO:0000313" key="6">
    <source>
        <dbReference type="EMBL" id="NEL54756.1"/>
    </source>
</evidence>
<organism evidence="6 7">
    <name type="scientific">Goekera deserti</name>
    <dbReference type="NCBI Taxonomy" id="2497753"/>
    <lineage>
        <taxon>Bacteria</taxon>
        <taxon>Bacillati</taxon>
        <taxon>Actinomycetota</taxon>
        <taxon>Actinomycetes</taxon>
        <taxon>Geodermatophilales</taxon>
        <taxon>Geodermatophilaceae</taxon>
        <taxon>Goekera</taxon>
    </lineage>
</organism>
<dbReference type="PROSITE" id="PS51898">
    <property type="entry name" value="TYR_RECOMBINASE"/>
    <property type="match status" value="1"/>
</dbReference>
<dbReference type="Proteomes" id="UP000470470">
    <property type="component" value="Unassembled WGS sequence"/>
</dbReference>
<evidence type="ECO:0000313" key="7">
    <source>
        <dbReference type="Proteomes" id="UP000470470"/>
    </source>
</evidence>